<evidence type="ECO:0000313" key="3">
    <source>
        <dbReference type="Proteomes" id="UP000078560"/>
    </source>
</evidence>
<organism evidence="2 3">
    <name type="scientific">Plasmodium ovale curtisi</name>
    <dbReference type="NCBI Taxonomy" id="864141"/>
    <lineage>
        <taxon>Eukaryota</taxon>
        <taxon>Sar</taxon>
        <taxon>Alveolata</taxon>
        <taxon>Apicomplexa</taxon>
        <taxon>Aconoidasida</taxon>
        <taxon>Haemosporida</taxon>
        <taxon>Plasmodiidae</taxon>
        <taxon>Plasmodium</taxon>
        <taxon>Plasmodium (Plasmodium)</taxon>
    </lineage>
</organism>
<evidence type="ECO:0000313" key="2">
    <source>
        <dbReference type="EMBL" id="SBS93187.1"/>
    </source>
</evidence>
<dbReference type="Proteomes" id="UP000078560">
    <property type="component" value="Unassembled WGS sequence"/>
</dbReference>
<gene>
    <name evidence="2" type="ORF">POVCU2_0079530</name>
</gene>
<proteinExistence type="predicted"/>
<dbReference type="AlphaFoldDB" id="A0A1A8WMW1"/>
<protein>
    <submittedName>
        <fullName evidence="2">PIR Superfamily Protein</fullName>
    </submittedName>
</protein>
<sequence length="347" mass="39775">MGSEDYNKLNLTSNRCDYELDNTHVNEGKDEVCEKLGENSGEYTNAVFLCMGLNGNLKNYDKLNIFQKMNKYKCNYLNLWAYDRLSKLKGVKKVTMMSALLSIWNKSEQYKKGECYPSQFATYSNSTDHITEKKLYDYALNYEDLENRYQKTDIIPCTTKLAEYINKSKELYNQVKSECEPYKNQYSKLTCTALKNIENIYPNKELLNLECKLIEDENAPSREEERPEALLQQEKQQEGYLENHINNRLGDDLTEYASSGPHDSEDASSSDSHKAIGTTLPILGVLSIGFVLYKFTGLGPMARNFLRTKGINGINSHDGLTHELLESTYDGNIHLDQTETYIGYQAI</sequence>
<dbReference type="VEuPathDB" id="PlasmoDB:PocGH01_00218700"/>
<feature type="region of interest" description="Disordered" evidence="1">
    <location>
        <begin position="251"/>
        <end position="272"/>
    </location>
</feature>
<reference evidence="3" key="1">
    <citation type="submission" date="2016-05" db="EMBL/GenBank/DDBJ databases">
        <authorList>
            <person name="Naeem Raeece"/>
        </authorList>
    </citation>
    <scope>NUCLEOTIDE SEQUENCE [LARGE SCALE GENOMIC DNA]</scope>
</reference>
<name>A0A1A8WMW1_PLAOA</name>
<accession>A0A1A8WMW1</accession>
<dbReference type="EMBL" id="FLQU01001481">
    <property type="protein sequence ID" value="SBS93187.1"/>
    <property type="molecule type" value="Genomic_DNA"/>
</dbReference>
<dbReference type="Pfam" id="PF05795">
    <property type="entry name" value="Plasmodium_Vir"/>
    <property type="match status" value="1"/>
</dbReference>
<dbReference type="InterPro" id="IPR008780">
    <property type="entry name" value="Plasmodium_Vir"/>
</dbReference>
<evidence type="ECO:0000256" key="1">
    <source>
        <dbReference type="SAM" id="MobiDB-lite"/>
    </source>
</evidence>